<dbReference type="GeneID" id="20320200"/>
<keyword evidence="5" id="KW-0067">ATP-binding</keyword>
<keyword evidence="3" id="KW-0547">Nucleotide-binding</keyword>
<dbReference type="InterPro" id="IPR050117">
    <property type="entry name" value="MAPK"/>
</dbReference>
<dbReference type="FunFam" id="3.30.200.20:FF:000166">
    <property type="entry name" value="Mitogen-activated protein kinase"/>
    <property type="match status" value="1"/>
</dbReference>
<feature type="compositionally biased region" description="Polar residues" evidence="6">
    <location>
        <begin position="862"/>
        <end position="886"/>
    </location>
</feature>
<dbReference type="Gene3D" id="1.10.510.10">
    <property type="entry name" value="Transferase(Phosphotransferase) domain 1"/>
    <property type="match status" value="2"/>
</dbReference>
<dbReference type="SUPFAM" id="SSF56112">
    <property type="entry name" value="Protein kinase-like (PK-like)"/>
    <property type="match status" value="1"/>
</dbReference>
<feature type="region of interest" description="Disordered" evidence="6">
    <location>
        <begin position="963"/>
        <end position="1004"/>
    </location>
</feature>
<evidence type="ECO:0000313" key="9">
    <source>
        <dbReference type="Proteomes" id="UP000054324"/>
    </source>
</evidence>
<evidence type="ECO:0000256" key="4">
    <source>
        <dbReference type="ARBA" id="ARBA00022777"/>
    </source>
</evidence>
<keyword evidence="1" id="KW-0723">Serine/threonine-protein kinase</keyword>
<evidence type="ECO:0000313" key="8">
    <source>
        <dbReference type="EMBL" id="KER26806.1"/>
    </source>
</evidence>
<dbReference type="Gene3D" id="3.30.200.20">
    <property type="entry name" value="Phosphorylase Kinase, domain 1"/>
    <property type="match status" value="2"/>
</dbReference>
<dbReference type="EMBL" id="KL596738">
    <property type="protein sequence ID" value="KER26806.1"/>
    <property type="molecule type" value="Genomic_DNA"/>
</dbReference>
<gene>
    <name evidence="8" type="ORF">T265_06018</name>
</gene>
<dbReference type="GO" id="GO:0004707">
    <property type="term" value="F:MAP kinase activity"/>
    <property type="evidence" value="ECO:0007669"/>
    <property type="project" value="InterPro"/>
</dbReference>
<dbReference type="Proteomes" id="UP000054324">
    <property type="component" value="Unassembled WGS sequence"/>
</dbReference>
<dbReference type="KEGG" id="ovi:T265_06018"/>
<evidence type="ECO:0000256" key="6">
    <source>
        <dbReference type="SAM" id="MobiDB-lite"/>
    </source>
</evidence>
<keyword evidence="4" id="KW-0418">Kinase</keyword>
<dbReference type="PROSITE" id="PS50011">
    <property type="entry name" value="PROTEIN_KINASE_DOM"/>
    <property type="match status" value="1"/>
</dbReference>
<dbReference type="RefSeq" id="XP_009169441.1">
    <property type="nucleotide sequence ID" value="XM_009171177.1"/>
</dbReference>
<dbReference type="GO" id="GO:0005524">
    <property type="term" value="F:ATP binding"/>
    <property type="evidence" value="ECO:0007669"/>
    <property type="project" value="UniProtKB-KW"/>
</dbReference>
<dbReference type="OrthoDB" id="192887at2759"/>
<dbReference type="FunFam" id="1.10.510.10:FF:000624">
    <property type="entry name" value="Mitogen-activated protein kinase"/>
    <property type="match status" value="1"/>
</dbReference>
<reference evidence="8 9" key="1">
    <citation type="submission" date="2013-11" db="EMBL/GenBank/DDBJ databases">
        <title>Opisthorchis viverrini - life in the bile duct.</title>
        <authorList>
            <person name="Young N.D."/>
            <person name="Nagarajan N."/>
            <person name="Lin S.J."/>
            <person name="Korhonen P.K."/>
            <person name="Jex A.R."/>
            <person name="Hall R.S."/>
            <person name="Safavi-Hemami H."/>
            <person name="Kaewkong W."/>
            <person name="Bertrand D."/>
            <person name="Gao S."/>
            <person name="Seet Q."/>
            <person name="Wongkham S."/>
            <person name="Teh B.T."/>
            <person name="Wongkham C."/>
            <person name="Intapan P.M."/>
            <person name="Maleewong W."/>
            <person name="Yang X."/>
            <person name="Hu M."/>
            <person name="Wang Z."/>
            <person name="Hofmann A."/>
            <person name="Sternberg P.W."/>
            <person name="Tan P."/>
            <person name="Wang J."/>
            <person name="Gasser R.B."/>
        </authorList>
    </citation>
    <scope>NUCLEOTIDE SEQUENCE [LARGE SCALE GENOMIC DNA]</scope>
</reference>
<dbReference type="InterPro" id="IPR003527">
    <property type="entry name" value="MAP_kinase_CS"/>
</dbReference>
<evidence type="ECO:0000259" key="7">
    <source>
        <dbReference type="PROSITE" id="PS50011"/>
    </source>
</evidence>
<feature type="compositionally biased region" description="Polar residues" evidence="6">
    <location>
        <begin position="812"/>
        <end position="840"/>
    </location>
</feature>
<dbReference type="AlphaFoldDB" id="A0A074ZIJ4"/>
<dbReference type="PROSITE" id="PS01351">
    <property type="entry name" value="MAPK"/>
    <property type="match status" value="1"/>
</dbReference>
<dbReference type="CTD" id="20320200"/>
<evidence type="ECO:0000256" key="3">
    <source>
        <dbReference type="ARBA" id="ARBA00022741"/>
    </source>
</evidence>
<name>A0A074ZIJ4_OPIVI</name>
<proteinExistence type="predicted"/>
<evidence type="ECO:0000256" key="5">
    <source>
        <dbReference type="ARBA" id="ARBA00022840"/>
    </source>
</evidence>
<dbReference type="STRING" id="6198.A0A074ZIJ4"/>
<keyword evidence="9" id="KW-1185">Reference proteome</keyword>
<feature type="compositionally biased region" description="Basic and acidic residues" evidence="6">
    <location>
        <begin position="887"/>
        <end position="904"/>
    </location>
</feature>
<dbReference type="InterPro" id="IPR000719">
    <property type="entry name" value="Prot_kinase_dom"/>
</dbReference>
<evidence type="ECO:0000256" key="1">
    <source>
        <dbReference type="ARBA" id="ARBA00022527"/>
    </source>
</evidence>
<sequence>MRHKRYSSVNIPACESVMRQLDKCVQHHKLRRLRHGLRMPNHRFPKRVLFSIPNSNWRKQRDGQPLTWQRSMKEITKRLGAVGATRFPGWGPRDPHCAWLETLQDIAFNRCQWRFCCQFLSRLPELSNESWLYGTETSVLNTDVMLSMMMLMPECSSEMNLARAKRNILLIKLLKNLRQHTPGFSLVEVPRMDTVPGFPSTAIECAALDRFQLCVKHTYVFCTLQAYGIVWKALNRKTHEIVALKKIFDAFRNQTDAQRTFREIAYLQEFGNHPNIIKLFSVIRANTDKDIYLVFEYMETDLHNVIKRGNLLKDVHRQFIMYQLLKATAYLHSAEVIHRDQKPSNVLLDSDCFVKLCDFGLARSLTGRDGKTNGTSQSCIPAVPALTEYVATRWYRAPEILLACHNYTKGVDMWSLGCILGEMLSGSPLFPGKSTLDQLERIVAGLPKITREDVEQVKRELIVCESTLVKVRTAGTAAAARVPLLFVDLRRVVDFLLLSAACEFVCADCVRFPYMWVRLHVRGHEKSTCAENDMSPRSPSAHTFRTAGALAELTKRSSTTCDKPSERDVDHARSVAIGLPSAGEKKTHGREHNGYVPKKWLRERECEKCNGLKLFIGGTLSELGPMLTHAYEAATCCILRRGCLSLINADPRCLGLMQGCDALHIEGALPRQPLEQLFPSADKNALDLMFRMLRLNPLRRITALEALQHPYLRRFYRPSEILTMSHHVVPPLDDNVQLSIAEYRNLLYKVSNDLDMYRIVENQSTEMIISNKLRVRHQIKNTQVLNATHTVKVDGEEQNSGVPRSPKEKSQKSSPLKTIPNNLMSEQETVLVTRKSSAVGNTADPLESTEPEMSGDIDKCTSRTLRGSTNGLDGNDENQTTSTEIDTTPRTRTESVKRSQLETRHDLPETVQKPEVKPCTHSSAVARHSDAVTRRRGTQIKPSLQSSYSVIQNKLGTVQCRPTVSNNSAGERDADHHRRLSGTYQLSTAFRKRNKTGATGITSE</sequence>
<organism evidence="8 9">
    <name type="scientific">Opisthorchis viverrini</name>
    <name type="common">Southeast Asian liver fluke</name>
    <dbReference type="NCBI Taxonomy" id="6198"/>
    <lineage>
        <taxon>Eukaryota</taxon>
        <taxon>Metazoa</taxon>
        <taxon>Spiralia</taxon>
        <taxon>Lophotrochozoa</taxon>
        <taxon>Platyhelminthes</taxon>
        <taxon>Trematoda</taxon>
        <taxon>Digenea</taxon>
        <taxon>Opisthorchiida</taxon>
        <taxon>Opisthorchiata</taxon>
        <taxon>Opisthorchiidae</taxon>
        <taxon>Opisthorchis</taxon>
    </lineage>
</organism>
<feature type="domain" description="Protein kinase" evidence="7">
    <location>
        <begin position="216"/>
        <end position="712"/>
    </location>
</feature>
<keyword evidence="2" id="KW-0808">Transferase</keyword>
<dbReference type="PANTHER" id="PTHR24055">
    <property type="entry name" value="MITOGEN-ACTIVATED PROTEIN KINASE"/>
    <property type="match status" value="1"/>
</dbReference>
<accession>A0A074ZIJ4</accession>
<protein>
    <recommendedName>
        <fullName evidence="7">Protein kinase domain-containing protein</fullName>
    </recommendedName>
</protein>
<dbReference type="InterPro" id="IPR011009">
    <property type="entry name" value="Kinase-like_dom_sf"/>
</dbReference>
<dbReference type="Pfam" id="PF00069">
    <property type="entry name" value="Pkinase"/>
    <property type="match status" value="1"/>
</dbReference>
<evidence type="ECO:0000256" key="2">
    <source>
        <dbReference type="ARBA" id="ARBA00022679"/>
    </source>
</evidence>
<feature type="region of interest" description="Disordered" evidence="6">
    <location>
        <begin position="786"/>
        <end position="904"/>
    </location>
</feature>